<dbReference type="PANTHER" id="PTHR42852:SF1">
    <property type="entry name" value="THIOREDOXIN-LIKE PROTEIN YNEN"/>
    <property type="match status" value="1"/>
</dbReference>
<dbReference type="EMBL" id="CP014167">
    <property type="protein sequence ID" value="ANS73849.1"/>
    <property type="molecule type" value="Genomic_DNA"/>
</dbReference>
<keyword evidence="5" id="KW-1185">Reference proteome</keyword>
<reference evidence="4 5" key="1">
    <citation type="submission" date="2016-01" db="EMBL/GenBank/DDBJ databases">
        <title>Complete Genome Sequence of Paenibacillus yonginensis DCY84, a novel Plant Growth-Promoting Bacteria with Elicitation of Induced Systemic Resistance.</title>
        <authorList>
            <person name="Kim Y.J."/>
            <person name="Yang D.C."/>
            <person name="Sukweenadhi J."/>
        </authorList>
    </citation>
    <scope>NUCLEOTIDE SEQUENCE [LARGE SCALE GENOMIC DNA]</scope>
    <source>
        <strain evidence="4 5">DCY84</strain>
    </source>
</reference>
<organism evidence="4 5">
    <name type="scientific">Paenibacillus yonginensis</name>
    <dbReference type="NCBI Taxonomy" id="1462996"/>
    <lineage>
        <taxon>Bacteria</taxon>
        <taxon>Bacillati</taxon>
        <taxon>Bacillota</taxon>
        <taxon>Bacilli</taxon>
        <taxon>Bacillales</taxon>
        <taxon>Paenibacillaceae</taxon>
        <taxon>Paenibacillus</taxon>
    </lineage>
</organism>
<dbReference type="InterPro" id="IPR017937">
    <property type="entry name" value="Thioredoxin_CS"/>
</dbReference>
<dbReference type="Gene3D" id="3.40.30.10">
    <property type="entry name" value="Glutaredoxin"/>
    <property type="match status" value="1"/>
</dbReference>
<evidence type="ECO:0000256" key="1">
    <source>
        <dbReference type="ARBA" id="ARBA00023157"/>
    </source>
</evidence>
<proteinExistence type="predicted"/>
<dbReference type="InterPro" id="IPR013766">
    <property type="entry name" value="Thioredoxin_domain"/>
</dbReference>
<dbReference type="STRING" id="1462996.AWM70_04070"/>
<dbReference type="OrthoDB" id="25753at2"/>
<evidence type="ECO:0000259" key="3">
    <source>
        <dbReference type="PROSITE" id="PS51352"/>
    </source>
</evidence>
<sequence length="185" mass="20879">MKSKTYRRKTIRTWLAAVLIACLAYSAIPGSMALVNAAGSDRGVRIGKAAPFFELKGLDGQTYRVAGKRDKPLLLNFWASWCEPCRLEAPDMEKLSEKYKGELDVYGVNVTAYDDEAKVKAFVDEFGIHYPILMDRRETVYSEYQGQAFPTQVLIDQDGIVREMIIGLLPPEELEAKVRRLLLAK</sequence>
<dbReference type="AlphaFoldDB" id="A0A1B1MXH4"/>
<gene>
    <name evidence="4" type="ORF">AWM70_04070</name>
</gene>
<keyword evidence="1" id="KW-1015">Disulfide bond</keyword>
<dbReference type="SUPFAM" id="SSF52833">
    <property type="entry name" value="Thioredoxin-like"/>
    <property type="match status" value="1"/>
</dbReference>
<dbReference type="Pfam" id="PF00578">
    <property type="entry name" value="AhpC-TSA"/>
    <property type="match status" value="1"/>
</dbReference>
<dbReference type="GO" id="GO:0016209">
    <property type="term" value="F:antioxidant activity"/>
    <property type="evidence" value="ECO:0007669"/>
    <property type="project" value="InterPro"/>
</dbReference>
<dbReference type="PROSITE" id="PS51352">
    <property type="entry name" value="THIOREDOXIN_2"/>
    <property type="match status" value="1"/>
</dbReference>
<protein>
    <recommendedName>
        <fullName evidence="3">Thioredoxin domain-containing protein</fullName>
    </recommendedName>
</protein>
<dbReference type="PROSITE" id="PS00194">
    <property type="entry name" value="THIOREDOXIN_1"/>
    <property type="match status" value="1"/>
</dbReference>
<accession>A0A1B1MXH4</accession>
<feature type="chain" id="PRO_5008527466" description="Thioredoxin domain-containing protein" evidence="2">
    <location>
        <begin position="34"/>
        <end position="185"/>
    </location>
</feature>
<feature type="domain" description="Thioredoxin" evidence="3">
    <location>
        <begin position="44"/>
        <end position="183"/>
    </location>
</feature>
<evidence type="ECO:0000313" key="5">
    <source>
        <dbReference type="Proteomes" id="UP000092573"/>
    </source>
</evidence>
<keyword evidence="2" id="KW-0732">Signal</keyword>
<dbReference type="CDD" id="cd02966">
    <property type="entry name" value="TlpA_like_family"/>
    <property type="match status" value="1"/>
</dbReference>
<dbReference type="RefSeq" id="WP_068694459.1">
    <property type="nucleotide sequence ID" value="NZ_CP014167.1"/>
</dbReference>
<feature type="signal peptide" evidence="2">
    <location>
        <begin position="1"/>
        <end position="33"/>
    </location>
</feature>
<dbReference type="InterPro" id="IPR036249">
    <property type="entry name" value="Thioredoxin-like_sf"/>
</dbReference>
<evidence type="ECO:0000256" key="2">
    <source>
        <dbReference type="SAM" id="SignalP"/>
    </source>
</evidence>
<dbReference type="KEGG" id="pyg:AWM70_04070"/>
<dbReference type="PANTHER" id="PTHR42852">
    <property type="entry name" value="THIOL:DISULFIDE INTERCHANGE PROTEIN DSBE"/>
    <property type="match status" value="1"/>
</dbReference>
<dbReference type="GO" id="GO:0016491">
    <property type="term" value="F:oxidoreductase activity"/>
    <property type="evidence" value="ECO:0007669"/>
    <property type="project" value="InterPro"/>
</dbReference>
<evidence type="ECO:0000313" key="4">
    <source>
        <dbReference type="EMBL" id="ANS73849.1"/>
    </source>
</evidence>
<name>A0A1B1MXH4_9BACL</name>
<dbReference type="InterPro" id="IPR000866">
    <property type="entry name" value="AhpC/TSA"/>
</dbReference>
<dbReference type="Proteomes" id="UP000092573">
    <property type="component" value="Chromosome"/>
</dbReference>
<dbReference type="InterPro" id="IPR050553">
    <property type="entry name" value="Thioredoxin_ResA/DsbE_sf"/>
</dbReference>